<dbReference type="Proteomes" id="UP000886667">
    <property type="component" value="Unassembled WGS sequence"/>
</dbReference>
<name>A0A9E4KB67_9GAMM</name>
<evidence type="ECO:0000313" key="3">
    <source>
        <dbReference type="Proteomes" id="UP000886667"/>
    </source>
</evidence>
<evidence type="ECO:0000256" key="1">
    <source>
        <dbReference type="SAM" id="SignalP"/>
    </source>
</evidence>
<feature type="chain" id="PRO_5039175906" description="Secreted protein" evidence="1">
    <location>
        <begin position="21"/>
        <end position="105"/>
    </location>
</feature>
<dbReference type="EMBL" id="JAEPCM010000091">
    <property type="protein sequence ID" value="MCG7945360.1"/>
    <property type="molecule type" value="Genomic_DNA"/>
</dbReference>
<evidence type="ECO:0008006" key="4">
    <source>
        <dbReference type="Google" id="ProtNLM"/>
    </source>
</evidence>
<proteinExistence type="predicted"/>
<dbReference type="AlphaFoldDB" id="A0A9E4KB67"/>
<protein>
    <recommendedName>
        <fullName evidence="4">Secreted protein</fullName>
    </recommendedName>
</protein>
<keyword evidence="1" id="KW-0732">Signal</keyword>
<sequence>MYKTFLVLIAGTLIVSVASASKLAEKHRERLELVDAAFEAGQCNTYFQFVNFKSERVEDGDYEEIFDFADYLADFNGYSRDRYIERCKNAQKILDVLKPYMLDNK</sequence>
<evidence type="ECO:0000313" key="2">
    <source>
        <dbReference type="EMBL" id="MCG7945360.1"/>
    </source>
</evidence>
<organism evidence="2 3">
    <name type="scientific">Candidatus Thiodiazotropha taylori</name>
    <dbReference type="NCBI Taxonomy" id="2792791"/>
    <lineage>
        <taxon>Bacteria</taxon>
        <taxon>Pseudomonadati</taxon>
        <taxon>Pseudomonadota</taxon>
        <taxon>Gammaproteobacteria</taxon>
        <taxon>Chromatiales</taxon>
        <taxon>Sedimenticolaceae</taxon>
        <taxon>Candidatus Thiodiazotropha</taxon>
    </lineage>
</organism>
<gene>
    <name evidence="2" type="ORF">JAZ07_03330</name>
</gene>
<comment type="caution">
    <text evidence="2">The sequence shown here is derived from an EMBL/GenBank/DDBJ whole genome shotgun (WGS) entry which is preliminary data.</text>
</comment>
<feature type="signal peptide" evidence="1">
    <location>
        <begin position="1"/>
        <end position="20"/>
    </location>
</feature>
<reference evidence="2" key="1">
    <citation type="journal article" date="2021" name="Proc. Natl. Acad. Sci. U.S.A.">
        <title>Global biogeography of chemosynthetic symbionts reveals both localized and globally distributed symbiont groups. .</title>
        <authorList>
            <person name="Osvatic J.T."/>
            <person name="Wilkins L.G.E."/>
            <person name="Leibrecht L."/>
            <person name="Leray M."/>
            <person name="Zauner S."/>
            <person name="Polzin J."/>
            <person name="Camacho Y."/>
            <person name="Gros O."/>
            <person name="van Gils J.A."/>
            <person name="Eisen J.A."/>
            <person name="Petersen J.M."/>
            <person name="Yuen B."/>
        </authorList>
    </citation>
    <scope>NUCLEOTIDE SEQUENCE</scope>
    <source>
        <strain evidence="2">MAGclacostrist064TRANS</strain>
    </source>
</reference>
<accession>A0A9E4KB67</accession>